<dbReference type="InterPro" id="IPR019775">
    <property type="entry name" value="WD40_repeat_CS"/>
</dbReference>
<dbReference type="GO" id="GO:0034198">
    <property type="term" value="P:cellular response to amino acid starvation"/>
    <property type="evidence" value="ECO:0007669"/>
    <property type="project" value="TreeGrafter"/>
</dbReference>
<sequence>MASSPSSVDPPRSGEITPIAASSSPGPFKDTSTSARILQERPRGTPQRSTSTPVLGDTEDDDSASRVRRSPAEGSESDANTGNQTPKPFKPSLVRSSTSTQTVIRVPSQSAPPSRAGSQRGLDKTGHADDSAENGRVNASDLFEKEEDREARMQSDDFYKEFSINLPIPVGSLSISPSNRDVCLASRQGLYILDLKYPEQTPRYVPQGGTWQVADCQWSPHPVTSNLILTTSSQKLLIWDLRSTSPSSCLSRLIFAHARSITDINWHARDPNLMATTSIDGSVKGWDLRVGDNNRAVIRLADWGDAGTQVKWNRQHDYMIASAHGNRLCIWDTRKGAVPITSIKAHDSRIYGIDWDRRKRHKIVTCSLDMTIKFWSIDDLADGLCVSNQYFPSVPAPAEPTTTIKTNNPVWRARHLPFGDGVLALPQRGPSALQMWGRDGREPLETFAGYDAPVKEFVWRTRGGKDPQFEDREFQLITWSKDRKFRIIPVAIDVLERAGYRRGAPIDVLVSRRNAPDISYANWDGDSMSGATPLTPTPCAEMISPYRTKSGFFPDLKYSERDRLRTMSLRQRVEAILPVPTPFLPKQKVKGGDTHPPVEKKAVMTRGVVGGKRRKRKGIDQMDWIGGVNTIRREKAGKESSDNSTDNSRRTSYIGTTSNTASVSRARSVDRMYKHPLAVSRLSDRRESLVAEPDDDQIGLSDEIKEVRIAYPRVKFESMDFKRRICIATLKGPWGEGGRLVFLRIRFRFPPGYPRIGGKEGLPSFDLEEKSDIPAPTHRTMKQAIQRICEDERPCLVRCIAYLLGHEETRGRSTFRASDSDSDSEAGVIQHNVPSKRSCGATWGPNGELVTFFPKIAPSRKRFLSHSPSPSTGLMVKTAALSGKGGGQHSSLLKAMSALTRMGSVKRSNQKHDDRCQLAGLIFAQGLTRPYSVTTTNTFYDPRARSQERHHLMRQQIPTSILSLKPFADLTSPDKALAEKYSIDNGSVSCKTNMEVSREAGRTSIAQVWKAMTTSLEPSGAGSASQATRHNDYALHQAKPRPFRHKVALAREKQSERSMDLPDHAFIRSLFVKLASLRDVQTLAAMVNVLENWLLLQEMAASRLSHAELAAPVIRTNQQDDYFLTRPAFRKRRSSQQFIRGPSPSPATPYTGWNVATAKTSGFAQYLPLSLSMKSSNPSQISQFLSRDRQGSEISIFPTELEGEDRVPVMQTAANLRYSTRSPNRSASPRDRHNFRAQIFSKAIESGPDNSLGSTFRSSVPMESSIGGVGMAKQGSRVTFGSPVQDGKFGRQGSISALPRNGRYEKRDTWQIRPIREQTPLQQQLEPFRQIVREFSSTRFAYAELLLRWGLHIQATDIVQLAIEDDDGTYVTPQLAKEFTIDIRQVCTACREDIIDAASGKCLKCNIIHAAPPCSVCRLPVRGLSTICATCLHVAHQSCLAGWSSAMSDEVLVCPQGCGCACQSTGGLNTSLGAVQTSASEVIPNVDLPLGTLADSMYLDSPMIEDY</sequence>
<keyword evidence="3" id="KW-0862">Zinc</keyword>
<dbReference type="InterPro" id="IPR001841">
    <property type="entry name" value="Znf_RING"/>
</dbReference>
<dbReference type="GO" id="GO:0035591">
    <property type="term" value="F:signaling adaptor activity"/>
    <property type="evidence" value="ECO:0007669"/>
    <property type="project" value="TreeGrafter"/>
</dbReference>
<dbReference type="PANTHER" id="PTHR46170:SF1">
    <property type="entry name" value="GATOR COMPLEX PROTEIN WDR59"/>
    <property type="match status" value="1"/>
</dbReference>
<keyword evidence="3" id="KW-0479">Metal-binding</keyword>
<feature type="compositionally biased region" description="Polar residues" evidence="5">
    <location>
        <begin position="77"/>
        <end position="86"/>
    </location>
</feature>
<gene>
    <name evidence="7" type="ORF">NliqN6_6198</name>
</gene>
<reference evidence="7" key="1">
    <citation type="submission" date="2020-07" db="EMBL/GenBank/DDBJ databases">
        <title>Draft Genome Sequence of a Deep-Sea Yeast, Naganishia (Cryptococcus) liquefaciens strain N6.</title>
        <authorList>
            <person name="Han Y.W."/>
            <person name="Kajitani R."/>
            <person name="Morimoto H."/>
            <person name="Parhat M."/>
            <person name="Tsubouchi H."/>
            <person name="Bakenova O."/>
            <person name="Ogata M."/>
            <person name="Argunhan B."/>
            <person name="Aoki R."/>
            <person name="Kajiwara S."/>
            <person name="Itoh T."/>
            <person name="Iwasaki H."/>
        </authorList>
    </citation>
    <scope>NUCLEOTIDE SEQUENCE</scope>
    <source>
        <strain evidence="7">N6</strain>
    </source>
</reference>
<dbReference type="InterPro" id="IPR049566">
    <property type="entry name" value="WDR59_RTC1-like_RING_Znf"/>
</dbReference>
<evidence type="ECO:0000256" key="3">
    <source>
        <dbReference type="PROSITE-ProRule" id="PRU00175"/>
    </source>
</evidence>
<comment type="caution">
    <text evidence="7">The sequence shown here is derived from an EMBL/GenBank/DDBJ whole genome shotgun (WGS) entry which is preliminary data.</text>
</comment>
<dbReference type="InterPro" id="IPR049567">
    <property type="entry name" value="WDR59-like"/>
</dbReference>
<feature type="repeat" description="WD" evidence="4">
    <location>
        <begin position="343"/>
        <end position="378"/>
    </location>
</feature>
<dbReference type="GO" id="GO:0035859">
    <property type="term" value="C:Seh1-associated complex"/>
    <property type="evidence" value="ECO:0007669"/>
    <property type="project" value="TreeGrafter"/>
</dbReference>
<dbReference type="InterPro" id="IPR001680">
    <property type="entry name" value="WD40_rpt"/>
</dbReference>
<evidence type="ECO:0000259" key="6">
    <source>
        <dbReference type="PROSITE" id="PS50089"/>
    </source>
</evidence>
<dbReference type="SMART" id="SM00320">
    <property type="entry name" value="WD40"/>
    <property type="match status" value="5"/>
</dbReference>
<dbReference type="Proteomes" id="UP000620104">
    <property type="component" value="Unassembled WGS sequence"/>
</dbReference>
<dbReference type="PROSITE" id="PS50089">
    <property type="entry name" value="ZF_RING_2"/>
    <property type="match status" value="1"/>
</dbReference>
<dbReference type="EMBL" id="BLZA01000049">
    <property type="protein sequence ID" value="GHJ89796.1"/>
    <property type="molecule type" value="Genomic_DNA"/>
</dbReference>
<accession>A0A8H3TZL6</accession>
<dbReference type="Pfam" id="PF17120">
    <property type="entry name" value="zf-RING_16"/>
    <property type="match status" value="1"/>
</dbReference>
<evidence type="ECO:0000313" key="7">
    <source>
        <dbReference type="EMBL" id="GHJ89796.1"/>
    </source>
</evidence>
<dbReference type="PANTHER" id="PTHR46170">
    <property type="entry name" value="GATOR COMPLEX PROTEIN WDR59"/>
    <property type="match status" value="1"/>
</dbReference>
<evidence type="ECO:0000256" key="1">
    <source>
        <dbReference type="ARBA" id="ARBA00022574"/>
    </source>
</evidence>
<dbReference type="SUPFAM" id="SSF50978">
    <property type="entry name" value="WD40 repeat-like"/>
    <property type="match status" value="1"/>
</dbReference>
<proteinExistence type="predicted"/>
<keyword evidence="2" id="KW-0677">Repeat</keyword>
<evidence type="ECO:0000256" key="5">
    <source>
        <dbReference type="SAM" id="MobiDB-lite"/>
    </source>
</evidence>
<dbReference type="PROSITE" id="PS50082">
    <property type="entry name" value="WD_REPEATS_2"/>
    <property type="match status" value="2"/>
</dbReference>
<dbReference type="GO" id="GO:0005774">
    <property type="term" value="C:vacuolar membrane"/>
    <property type="evidence" value="ECO:0007669"/>
    <property type="project" value="TreeGrafter"/>
</dbReference>
<dbReference type="PROSITE" id="PS00678">
    <property type="entry name" value="WD_REPEATS_1"/>
    <property type="match status" value="1"/>
</dbReference>
<evidence type="ECO:0000256" key="4">
    <source>
        <dbReference type="PROSITE-ProRule" id="PRU00221"/>
    </source>
</evidence>
<keyword evidence="3" id="KW-0863">Zinc-finger</keyword>
<feature type="compositionally biased region" description="Basic and acidic residues" evidence="5">
    <location>
        <begin position="631"/>
        <end position="641"/>
    </location>
</feature>
<evidence type="ECO:0000256" key="2">
    <source>
        <dbReference type="ARBA" id="ARBA00022737"/>
    </source>
</evidence>
<feature type="compositionally biased region" description="Polar residues" evidence="5">
    <location>
        <begin position="20"/>
        <end position="36"/>
    </location>
</feature>
<keyword evidence="8" id="KW-1185">Reference proteome</keyword>
<protein>
    <recommendedName>
        <fullName evidence="6">RING-type domain-containing protein</fullName>
    </recommendedName>
</protein>
<dbReference type="GO" id="GO:0008270">
    <property type="term" value="F:zinc ion binding"/>
    <property type="evidence" value="ECO:0007669"/>
    <property type="project" value="UniProtKB-KW"/>
</dbReference>
<dbReference type="CDD" id="cd16488">
    <property type="entry name" value="mRING-H2-C3H3C2_Mio-like"/>
    <property type="match status" value="1"/>
</dbReference>
<dbReference type="InterPro" id="IPR015943">
    <property type="entry name" value="WD40/YVTN_repeat-like_dom_sf"/>
</dbReference>
<dbReference type="OrthoDB" id="311712at2759"/>
<feature type="repeat" description="WD" evidence="4">
    <location>
        <begin position="254"/>
        <end position="296"/>
    </location>
</feature>
<dbReference type="Gene3D" id="2.130.10.10">
    <property type="entry name" value="YVTN repeat-like/Quinoprotein amine dehydrogenase"/>
    <property type="match status" value="1"/>
</dbReference>
<evidence type="ECO:0000313" key="8">
    <source>
        <dbReference type="Proteomes" id="UP000620104"/>
    </source>
</evidence>
<feature type="compositionally biased region" description="Polar residues" evidence="5">
    <location>
        <begin position="94"/>
        <end position="112"/>
    </location>
</feature>
<feature type="compositionally biased region" description="Polar residues" evidence="5">
    <location>
        <begin position="642"/>
        <end position="665"/>
    </location>
</feature>
<feature type="region of interest" description="Disordered" evidence="5">
    <location>
        <begin position="630"/>
        <end position="667"/>
    </location>
</feature>
<feature type="region of interest" description="Disordered" evidence="5">
    <location>
        <begin position="1"/>
        <end position="141"/>
    </location>
</feature>
<dbReference type="InterPro" id="IPR036322">
    <property type="entry name" value="WD40_repeat_dom_sf"/>
</dbReference>
<dbReference type="GO" id="GO:1904263">
    <property type="term" value="P:positive regulation of TORC1 signaling"/>
    <property type="evidence" value="ECO:0007669"/>
    <property type="project" value="TreeGrafter"/>
</dbReference>
<dbReference type="Pfam" id="PF00400">
    <property type="entry name" value="WD40"/>
    <property type="match status" value="2"/>
</dbReference>
<feature type="domain" description="RING-type" evidence="6">
    <location>
        <begin position="1414"/>
        <end position="1455"/>
    </location>
</feature>
<organism evidence="7 8">
    <name type="scientific">Naganishia liquefaciens</name>
    <dbReference type="NCBI Taxonomy" id="104408"/>
    <lineage>
        <taxon>Eukaryota</taxon>
        <taxon>Fungi</taxon>
        <taxon>Dikarya</taxon>
        <taxon>Basidiomycota</taxon>
        <taxon>Agaricomycotina</taxon>
        <taxon>Tremellomycetes</taxon>
        <taxon>Filobasidiales</taxon>
        <taxon>Filobasidiaceae</taxon>
        <taxon>Naganishia</taxon>
    </lineage>
</organism>
<feature type="compositionally biased region" description="Basic and acidic residues" evidence="5">
    <location>
        <begin position="121"/>
        <end position="130"/>
    </location>
</feature>
<name>A0A8H3TZL6_9TREE</name>
<keyword evidence="1 4" id="KW-0853">WD repeat</keyword>